<organism evidence="14 15">
    <name type="scientific">Scleropages formosus</name>
    <name type="common">Asian bonytongue</name>
    <name type="synonym">Osteoglossum formosum</name>
    <dbReference type="NCBI Taxonomy" id="113540"/>
    <lineage>
        <taxon>Eukaryota</taxon>
        <taxon>Metazoa</taxon>
        <taxon>Chordata</taxon>
        <taxon>Craniata</taxon>
        <taxon>Vertebrata</taxon>
        <taxon>Euteleostomi</taxon>
        <taxon>Actinopterygii</taxon>
        <taxon>Neopterygii</taxon>
        <taxon>Teleostei</taxon>
        <taxon>Osteoglossocephala</taxon>
        <taxon>Osteoglossomorpha</taxon>
        <taxon>Osteoglossiformes</taxon>
        <taxon>Osteoglossidae</taxon>
        <taxon>Scleropages</taxon>
    </lineage>
</organism>
<keyword evidence="6" id="KW-0653">Protein transport</keyword>
<evidence type="ECO:0000313" key="14">
    <source>
        <dbReference type="EMBL" id="KPP75916.1"/>
    </source>
</evidence>
<evidence type="ECO:0000256" key="2">
    <source>
        <dbReference type="ARBA" id="ARBA00004300"/>
    </source>
</evidence>
<evidence type="ECO:0000256" key="11">
    <source>
        <dbReference type="ARBA" id="ARBA00040819"/>
    </source>
</evidence>
<evidence type="ECO:0000256" key="9">
    <source>
        <dbReference type="ARBA" id="ARBA00023212"/>
    </source>
</evidence>
<evidence type="ECO:0000256" key="5">
    <source>
        <dbReference type="ARBA" id="ARBA00022490"/>
    </source>
</evidence>
<keyword evidence="8" id="KW-0969">Cilium</keyword>
<accession>A0A0P7Z5K6</accession>
<keyword evidence="4" id="KW-0813">Transport</keyword>
<dbReference type="InterPro" id="IPR034743">
    <property type="entry name" value="RH1"/>
</dbReference>
<dbReference type="GO" id="GO:0060271">
    <property type="term" value="P:cilium assembly"/>
    <property type="evidence" value="ECO:0007669"/>
    <property type="project" value="TreeGrafter"/>
</dbReference>
<dbReference type="GO" id="GO:0036064">
    <property type="term" value="C:ciliary basal body"/>
    <property type="evidence" value="ECO:0007669"/>
    <property type="project" value="TreeGrafter"/>
</dbReference>
<feature type="domain" description="RH1" evidence="13">
    <location>
        <begin position="16"/>
        <end position="111"/>
    </location>
</feature>
<dbReference type="EMBL" id="JARO02001290">
    <property type="protein sequence ID" value="KPP75916.1"/>
    <property type="molecule type" value="Genomic_DNA"/>
</dbReference>
<dbReference type="PROSITE" id="PS51776">
    <property type="entry name" value="RH1"/>
    <property type="match status" value="1"/>
</dbReference>
<evidence type="ECO:0000256" key="7">
    <source>
        <dbReference type="ARBA" id="ARBA00023054"/>
    </source>
</evidence>
<dbReference type="Gene3D" id="1.20.58.1770">
    <property type="match status" value="1"/>
</dbReference>
<comment type="caution">
    <text evidence="14">The sequence shown here is derived from an EMBL/GenBank/DDBJ whole genome shotgun (WGS) entry which is preliminary data.</text>
</comment>
<keyword evidence="9" id="KW-0206">Cytoskeleton</keyword>
<dbReference type="GO" id="GO:0015031">
    <property type="term" value="P:protein transport"/>
    <property type="evidence" value="ECO:0007669"/>
    <property type="project" value="UniProtKB-KW"/>
</dbReference>
<name>A0A0P7Z5K6_SCLFO</name>
<dbReference type="GO" id="GO:0005813">
    <property type="term" value="C:centrosome"/>
    <property type="evidence" value="ECO:0007669"/>
    <property type="project" value="UniProtKB-SubCell"/>
</dbReference>
<evidence type="ECO:0000256" key="4">
    <source>
        <dbReference type="ARBA" id="ARBA00022448"/>
    </source>
</evidence>
<dbReference type="CDD" id="cd14445">
    <property type="entry name" value="RILP-like"/>
    <property type="match status" value="1"/>
</dbReference>
<evidence type="ECO:0000256" key="8">
    <source>
        <dbReference type="ARBA" id="ARBA00023069"/>
    </source>
</evidence>
<feature type="region of interest" description="Disordered" evidence="12">
    <location>
        <begin position="105"/>
        <end position="134"/>
    </location>
</feature>
<keyword evidence="10" id="KW-0966">Cell projection</keyword>
<gene>
    <name evidence="14" type="ORF">Z043_104798</name>
</gene>
<evidence type="ECO:0000256" key="1">
    <source>
        <dbReference type="ARBA" id="ARBA00004138"/>
    </source>
</evidence>
<dbReference type="Proteomes" id="UP000034805">
    <property type="component" value="Unassembled WGS sequence"/>
</dbReference>
<evidence type="ECO:0000259" key="13">
    <source>
        <dbReference type="PROSITE" id="PS51776"/>
    </source>
</evidence>
<dbReference type="InterPro" id="IPR051241">
    <property type="entry name" value="DZIP_RILPL"/>
</dbReference>
<evidence type="ECO:0000313" key="15">
    <source>
        <dbReference type="Proteomes" id="UP000034805"/>
    </source>
</evidence>
<comment type="subcellular location">
    <subcellularLocation>
        <location evidence="1">Cell projection</location>
        <location evidence="1">Cilium</location>
    </subcellularLocation>
    <subcellularLocation>
        <location evidence="2">Cytoplasm</location>
        <location evidence="2">Cytoskeleton</location>
        <location evidence="2">Microtubule organizing center</location>
        <location evidence="2">Centrosome</location>
    </subcellularLocation>
    <subcellularLocation>
        <location evidence="3">Cytoplasm</location>
        <location evidence="3">Cytosol</location>
    </subcellularLocation>
</comment>
<feature type="compositionally biased region" description="Basic and acidic residues" evidence="12">
    <location>
        <begin position="117"/>
        <end position="134"/>
    </location>
</feature>
<evidence type="ECO:0000256" key="3">
    <source>
        <dbReference type="ARBA" id="ARBA00004514"/>
    </source>
</evidence>
<keyword evidence="7" id="KW-0175">Coiled coil</keyword>
<dbReference type="FunFam" id="1.20.58.1770:FF:000003">
    <property type="entry name" value="RILP-like protein 2 isoform X1"/>
    <property type="match status" value="1"/>
</dbReference>
<dbReference type="GO" id="GO:0031267">
    <property type="term" value="F:small GTPase binding"/>
    <property type="evidence" value="ECO:0007669"/>
    <property type="project" value="TreeGrafter"/>
</dbReference>
<reference evidence="14 15" key="1">
    <citation type="submission" date="2015-08" db="EMBL/GenBank/DDBJ databases">
        <title>The genome of the Asian arowana (Scleropages formosus).</title>
        <authorList>
            <person name="Tan M.H."/>
            <person name="Gan H.M."/>
            <person name="Croft L.J."/>
            <person name="Austin C.M."/>
        </authorList>
    </citation>
    <scope>NUCLEOTIDE SEQUENCE [LARGE SCALE GENOMIC DNA]</scope>
    <source>
        <strain evidence="14">Aro1</strain>
    </source>
</reference>
<evidence type="ECO:0000256" key="10">
    <source>
        <dbReference type="ARBA" id="ARBA00023273"/>
    </source>
</evidence>
<proteinExistence type="predicted"/>
<protein>
    <recommendedName>
        <fullName evidence="11">RILP-like protein 2</fullName>
    </recommendedName>
</protein>
<dbReference type="PANTHER" id="PTHR21502">
    <property type="entry name" value="ZINC FINGER PROTEIN DZIP1"/>
    <property type="match status" value="1"/>
</dbReference>
<evidence type="ECO:0000256" key="6">
    <source>
        <dbReference type="ARBA" id="ARBA00022927"/>
    </source>
</evidence>
<dbReference type="Pfam" id="PF09744">
    <property type="entry name" value="RH1"/>
    <property type="match status" value="1"/>
</dbReference>
<dbReference type="PANTHER" id="PTHR21502:SF7">
    <property type="entry name" value="RAB-INTERACTING LYSOSOMAL PROTEIN"/>
    <property type="match status" value="1"/>
</dbReference>
<dbReference type="AlphaFoldDB" id="A0A0P7Z5K6"/>
<dbReference type="GO" id="GO:0005829">
    <property type="term" value="C:cytosol"/>
    <property type="evidence" value="ECO:0007669"/>
    <property type="project" value="UniProtKB-SubCell"/>
</dbReference>
<evidence type="ECO:0000256" key="12">
    <source>
        <dbReference type="SAM" id="MobiDB-lite"/>
    </source>
</evidence>
<dbReference type="GO" id="GO:0051959">
    <property type="term" value="F:dynein light intermediate chain binding"/>
    <property type="evidence" value="ECO:0007669"/>
    <property type="project" value="TreeGrafter"/>
</dbReference>
<keyword evidence="5" id="KW-0963">Cytoplasm</keyword>
<sequence>MRERVEQKDAEAREKIMESTLEKPVASLTVDDVYDVAKAIGAEVEKLIDSFGKEAVVGLVPKIVRVLELLESFAARSQSCTSKEEELLKAYETFQAQQQQQQQKKKKKAVKEADDDSVSKETRQDLQQKEDGWHRRSKELEAQVLQLQEQNQELMDQLRISTSQEDRAQRQEREVMLKLKAVVDKQRDEIRAKTLELSSLSKEVEAVRIPFMFCCTGALRAMRACSVHTHSDLEKMCPGLKSVCFFHP</sequence>
<dbReference type="STRING" id="113540.ENSSFOP00015056735"/>